<dbReference type="HAMAP" id="MF_02044">
    <property type="entry name" value="Mre11"/>
    <property type="match status" value="1"/>
</dbReference>
<feature type="binding site" evidence="9">
    <location>
        <position position="84"/>
    </location>
    <ligand>
        <name>Mn(2+)</name>
        <dbReference type="ChEBI" id="CHEBI:29035"/>
        <label>2</label>
    </ligand>
</feature>
<sequence>MQVLHISDTHLGARKYNLDSREEDIYEVFSQLIDIAIKEHVKAIIHTGDLFDTYHPPVKSLKVAVDNLKKLGDKSIPFIGIPGDHDTPKKRNAIYPQKFLADSLNFLKLLTGDNTEHFDINDDGLTLQIFGIKHIPTISKDRLLNTLQQLKPTGNRNILMLHQGLRNILPYDNAWQIEEGDLPKGFNYYALGHFHTRKIEKLGCGILSIAGSPDIIRDDEIEGYKKFGKGAFLVDLSKKDVEIHPINLDIRPQDFVTINTNDIDKNIESVIQKYSNCKKKPILHIILEGSSVSKTVIFKKLSKLEYYTEYYRVAKDNTAMGKEEKINLPSSGTISEIISAFLKSRGYTDDEIKTILEIINKYDSEDINQLIKKFIGVENEN</sequence>
<dbReference type="GO" id="GO:0045027">
    <property type="term" value="F:DNA end binding"/>
    <property type="evidence" value="ECO:0007669"/>
    <property type="project" value="UniProtKB-UniRule"/>
</dbReference>
<dbReference type="STRING" id="282676.B6F84_02465"/>
<feature type="binding site" evidence="9">
    <location>
        <position position="10"/>
    </location>
    <ligand>
        <name>Mn(2+)</name>
        <dbReference type="ChEBI" id="CHEBI:29035"/>
        <label>1</label>
    </ligand>
</feature>
<feature type="binding site" evidence="9">
    <location>
        <position position="49"/>
    </location>
    <ligand>
        <name>Mn(2+)</name>
        <dbReference type="ChEBI" id="CHEBI:29035"/>
        <label>1</label>
    </ligand>
</feature>
<comment type="activity regulation">
    <text evidence="9">Nuclease activity is regulated by Rad50.</text>
</comment>
<dbReference type="InterPro" id="IPR053459">
    <property type="entry name" value="DSB_Repair_Mre11/Rad50"/>
</dbReference>
<dbReference type="GO" id="GO:0006302">
    <property type="term" value="P:double-strand break repair"/>
    <property type="evidence" value="ECO:0007669"/>
    <property type="project" value="UniProtKB-UniRule"/>
</dbReference>
<evidence type="ECO:0000256" key="7">
    <source>
        <dbReference type="ARBA" id="ARBA00023204"/>
    </source>
</evidence>
<dbReference type="Pfam" id="PF00149">
    <property type="entry name" value="Metallophos"/>
    <property type="match status" value="1"/>
</dbReference>
<gene>
    <name evidence="9" type="primary">mre11</name>
    <name evidence="11" type="ORF">B6F84_02465</name>
</gene>
<dbReference type="CDD" id="cd00840">
    <property type="entry name" value="MPP_Mre11_N"/>
    <property type="match status" value="1"/>
</dbReference>
<feature type="active site" description="Proton donor" evidence="9">
    <location>
        <position position="85"/>
    </location>
</feature>
<feature type="binding site" evidence="9">
    <location>
        <position position="8"/>
    </location>
    <ligand>
        <name>Mn(2+)</name>
        <dbReference type="ChEBI" id="CHEBI:29035"/>
        <label>1</label>
    </ligand>
</feature>
<dbReference type="PANTHER" id="PTHR30337:SF0">
    <property type="entry name" value="NUCLEASE SBCCD SUBUNIT D"/>
    <property type="match status" value="1"/>
</dbReference>
<dbReference type="GeneID" id="41589746"/>
<evidence type="ECO:0000256" key="4">
    <source>
        <dbReference type="ARBA" id="ARBA00022763"/>
    </source>
</evidence>
<dbReference type="KEGG" id="aman:B6F84_02465"/>
<feature type="binding site" evidence="9">
    <location>
        <position position="195"/>
    </location>
    <ligand>
        <name>Mn(2+)</name>
        <dbReference type="ChEBI" id="CHEBI:29035"/>
        <label>1</label>
    </ligand>
</feature>
<dbReference type="GO" id="GO:0030145">
    <property type="term" value="F:manganese ion binding"/>
    <property type="evidence" value="ECO:0007669"/>
    <property type="project" value="UniProtKB-UniRule"/>
</dbReference>
<evidence type="ECO:0000256" key="8">
    <source>
        <dbReference type="ARBA" id="ARBA00023211"/>
    </source>
</evidence>
<feature type="domain" description="Calcineurin-like phosphoesterase" evidence="10">
    <location>
        <begin position="1"/>
        <end position="196"/>
    </location>
</feature>
<name>A0A1W6JXH0_9CREN</name>
<dbReference type="RefSeq" id="WP_148690756.1">
    <property type="nucleotide sequence ID" value="NZ_CP020477.1"/>
</dbReference>
<dbReference type="InterPro" id="IPR041796">
    <property type="entry name" value="Mre11_N"/>
</dbReference>
<dbReference type="InterPro" id="IPR032885">
    <property type="entry name" value="Mre11_archaea-type"/>
</dbReference>
<dbReference type="InterPro" id="IPR050535">
    <property type="entry name" value="DNA_Repair-Maintenance_Comp"/>
</dbReference>
<keyword evidence="1 9" id="KW-0540">Nuclease</keyword>
<reference evidence="11 12" key="1">
    <citation type="submission" date="2017-03" db="EMBL/GenBank/DDBJ databases">
        <title>Sulfur activation and transportation mechanism of thermophilic Archaea Acidianus manzaensis YN-25.</title>
        <authorList>
            <person name="Ma Y."/>
            <person name="Yang Y."/>
            <person name="Xia J."/>
        </authorList>
    </citation>
    <scope>NUCLEOTIDE SEQUENCE [LARGE SCALE GENOMIC DNA]</scope>
    <source>
        <strain evidence="11 12">YN-25</strain>
    </source>
</reference>
<feature type="binding site" evidence="9">
    <location>
        <position position="193"/>
    </location>
    <ligand>
        <name>Mn(2+)</name>
        <dbReference type="ChEBI" id="CHEBI:29035"/>
        <label>2</label>
    </ligand>
</feature>
<comment type="cofactor">
    <cofactor evidence="9">
        <name>Mn(2+)</name>
        <dbReference type="ChEBI" id="CHEBI:29035"/>
    </cofactor>
    <text evidence="9">Binds 2 manganese ions per subunit.</text>
</comment>
<keyword evidence="7 9" id="KW-0234">DNA repair</keyword>
<keyword evidence="4 9" id="KW-0227">DNA damage</keyword>
<keyword evidence="12" id="KW-1185">Reference proteome</keyword>
<dbReference type="GO" id="GO:0008408">
    <property type="term" value="F:3'-5' exonuclease activity"/>
    <property type="evidence" value="ECO:0007669"/>
    <property type="project" value="UniProtKB-UniRule"/>
</dbReference>
<dbReference type="InterPro" id="IPR004843">
    <property type="entry name" value="Calcineurin-like_PHP"/>
</dbReference>
<comment type="function">
    <text evidence="9">Part of the Rad50/Mre11 complex, which is involved in the early steps of DNA double-strand break (DSB) repair. The complex may facilitate opening of the processed DNA ends to aid in the recruitment of HerA and NurA. Mre11 binds to DSB ends and has both double-stranded 3'-5' exonuclease activity and single-stranded endonuclease activity.</text>
</comment>
<evidence type="ECO:0000256" key="1">
    <source>
        <dbReference type="ARBA" id="ARBA00022722"/>
    </source>
</evidence>
<evidence type="ECO:0000313" key="12">
    <source>
        <dbReference type="Proteomes" id="UP000193404"/>
    </source>
</evidence>
<evidence type="ECO:0000256" key="2">
    <source>
        <dbReference type="ARBA" id="ARBA00022723"/>
    </source>
</evidence>
<dbReference type="Gene3D" id="3.60.21.10">
    <property type="match status" value="1"/>
</dbReference>
<dbReference type="SUPFAM" id="SSF56300">
    <property type="entry name" value="Metallo-dependent phosphatases"/>
    <property type="match status" value="1"/>
</dbReference>
<evidence type="ECO:0000256" key="5">
    <source>
        <dbReference type="ARBA" id="ARBA00022801"/>
    </source>
</evidence>
<dbReference type="Proteomes" id="UP000193404">
    <property type="component" value="Chromosome"/>
</dbReference>
<feature type="binding site" evidence="9">
    <location>
        <position position="162"/>
    </location>
    <ligand>
        <name>Mn(2+)</name>
        <dbReference type="ChEBI" id="CHEBI:29035"/>
        <label>2</label>
    </ligand>
</feature>
<evidence type="ECO:0000256" key="6">
    <source>
        <dbReference type="ARBA" id="ARBA00022839"/>
    </source>
</evidence>
<dbReference type="AlphaFoldDB" id="A0A1W6JXH0"/>
<evidence type="ECO:0000259" key="10">
    <source>
        <dbReference type="Pfam" id="PF00149"/>
    </source>
</evidence>
<comment type="subunit">
    <text evidence="9">Homodimer. Forms a heterotetramer composed of two Mre11 subunits and two Rad50 subunits.</text>
</comment>
<dbReference type="InterPro" id="IPR029052">
    <property type="entry name" value="Metallo-depent_PP-like"/>
</dbReference>
<keyword evidence="5 9" id="KW-0378">Hydrolase</keyword>
<keyword evidence="2 9" id="KW-0479">Metal-binding</keyword>
<dbReference type="PANTHER" id="PTHR30337">
    <property type="entry name" value="COMPONENT OF ATP-DEPENDENT DSDNA EXONUCLEASE"/>
    <property type="match status" value="1"/>
</dbReference>
<organism evidence="11 12">
    <name type="scientific">Acidianus manzaensis</name>
    <dbReference type="NCBI Taxonomy" id="282676"/>
    <lineage>
        <taxon>Archaea</taxon>
        <taxon>Thermoproteota</taxon>
        <taxon>Thermoprotei</taxon>
        <taxon>Sulfolobales</taxon>
        <taxon>Sulfolobaceae</taxon>
        <taxon>Acidianus</taxon>
    </lineage>
</organism>
<evidence type="ECO:0000313" key="11">
    <source>
        <dbReference type="EMBL" id="ARM75001.1"/>
    </source>
</evidence>
<keyword evidence="3 9" id="KW-0255">Endonuclease</keyword>
<dbReference type="NCBIfam" id="NF041031">
    <property type="entry name" value="Mre11_Sulfo"/>
    <property type="match status" value="1"/>
</dbReference>
<keyword evidence="8 9" id="KW-0464">Manganese</keyword>
<dbReference type="OrthoDB" id="11638at2157"/>
<dbReference type="GO" id="GO:0000403">
    <property type="term" value="F:Y-form DNA binding"/>
    <property type="evidence" value="ECO:0007669"/>
    <property type="project" value="UniProtKB-UniRule"/>
</dbReference>
<feature type="binding site" evidence="9">
    <location>
        <position position="49"/>
    </location>
    <ligand>
        <name>Mn(2+)</name>
        <dbReference type="ChEBI" id="CHEBI:29035"/>
        <label>2</label>
    </ligand>
</feature>
<keyword evidence="6 9" id="KW-0269">Exonuclease</keyword>
<protein>
    <recommendedName>
        <fullName evidence="9">DNA double-strand break repair protein Mre11</fullName>
        <ecNumber evidence="9">3.1.-.-</ecNumber>
    </recommendedName>
</protein>
<dbReference type="EC" id="3.1.-.-" evidence="9"/>
<evidence type="ECO:0000256" key="3">
    <source>
        <dbReference type="ARBA" id="ARBA00022759"/>
    </source>
</evidence>
<dbReference type="EMBL" id="CP020477">
    <property type="protein sequence ID" value="ARM75001.1"/>
    <property type="molecule type" value="Genomic_DNA"/>
</dbReference>
<accession>A0A1W6JXH0</accession>
<proteinExistence type="inferred from homology"/>
<dbReference type="GO" id="GO:0004519">
    <property type="term" value="F:endonuclease activity"/>
    <property type="evidence" value="ECO:0007669"/>
    <property type="project" value="UniProtKB-UniRule"/>
</dbReference>
<comment type="similarity">
    <text evidence="9">Belongs to the MRE11/RAD32 family.</text>
</comment>
<evidence type="ECO:0000256" key="9">
    <source>
        <dbReference type="HAMAP-Rule" id="MF_02044"/>
    </source>
</evidence>